<evidence type="ECO:0000313" key="2">
    <source>
        <dbReference type="Proteomes" id="UP000371041"/>
    </source>
</evidence>
<proteinExistence type="predicted"/>
<name>A0A5Q3Q9T7_9PSEU</name>
<dbReference type="KEGG" id="sace:GIY23_17910"/>
<accession>A0A5Q3Q9T7</accession>
<dbReference type="AlphaFoldDB" id="A0A5Q3Q9T7"/>
<dbReference type="RefSeq" id="WP_154077719.1">
    <property type="nucleotide sequence ID" value="NZ_CP045929.1"/>
</dbReference>
<gene>
    <name evidence="1" type="ORF">GIY23_17910</name>
</gene>
<protein>
    <submittedName>
        <fullName evidence="1">Uncharacterized protein</fullName>
    </submittedName>
</protein>
<dbReference type="SUPFAM" id="SSF57938">
    <property type="entry name" value="DnaJ/Hsp40 cysteine-rich domain"/>
    <property type="match status" value="1"/>
</dbReference>
<reference evidence="2" key="1">
    <citation type="submission" date="2019-11" db="EMBL/GenBank/DDBJ databases">
        <title>The complete genome sequence of Saccharopolyspora sp. E2A.</title>
        <authorList>
            <person name="Zhang G."/>
        </authorList>
    </citation>
    <scope>NUCLEOTIDE SEQUENCE [LARGE SCALE GENOMIC DNA]</scope>
    <source>
        <strain evidence="2">E2A</strain>
    </source>
</reference>
<organism evidence="1 2">
    <name type="scientific">Allosaccharopolyspora coralli</name>
    <dbReference type="NCBI Taxonomy" id="2665642"/>
    <lineage>
        <taxon>Bacteria</taxon>
        <taxon>Bacillati</taxon>
        <taxon>Actinomycetota</taxon>
        <taxon>Actinomycetes</taxon>
        <taxon>Pseudonocardiales</taxon>
        <taxon>Pseudonocardiaceae</taxon>
        <taxon>Allosaccharopolyspora</taxon>
    </lineage>
</organism>
<dbReference type="EMBL" id="CP045929">
    <property type="protein sequence ID" value="QGK71143.1"/>
    <property type="molecule type" value="Genomic_DNA"/>
</dbReference>
<dbReference type="Proteomes" id="UP000371041">
    <property type="component" value="Chromosome"/>
</dbReference>
<evidence type="ECO:0000313" key="1">
    <source>
        <dbReference type="EMBL" id="QGK71143.1"/>
    </source>
</evidence>
<sequence length="63" mass="7038">MKQYRENLAMKIVCAACDGTGRVEKPRWYMSLENGDGSTLSEWHDCRHCSGTPGRKLGLKPPA</sequence>
<keyword evidence="2" id="KW-1185">Reference proteome</keyword>
<dbReference type="InterPro" id="IPR036410">
    <property type="entry name" value="HSP_DnaJ_Cys-rich_dom_sf"/>
</dbReference>